<evidence type="ECO:0000256" key="10">
    <source>
        <dbReference type="SAM" id="MobiDB-lite"/>
    </source>
</evidence>
<keyword evidence="5" id="KW-0489">Methyltransferase</keyword>
<comment type="similarity">
    <text evidence="9">Belongs to the methyltransferase superfamily. METTL18 family.</text>
</comment>
<name>A0A0L0SKM0_ALLM3</name>
<dbReference type="Proteomes" id="UP000054350">
    <property type="component" value="Unassembled WGS sequence"/>
</dbReference>
<dbReference type="Gene3D" id="3.40.50.150">
    <property type="entry name" value="Vaccinia Virus protein VP39"/>
    <property type="match status" value="1"/>
</dbReference>
<keyword evidence="6" id="KW-0808">Transferase</keyword>
<dbReference type="VEuPathDB" id="FungiDB:AMAG_08140"/>
<organism evidence="11 12">
    <name type="scientific">Allomyces macrogynus (strain ATCC 38327)</name>
    <name type="common">Allomyces javanicus var. macrogynus</name>
    <dbReference type="NCBI Taxonomy" id="578462"/>
    <lineage>
        <taxon>Eukaryota</taxon>
        <taxon>Fungi</taxon>
        <taxon>Fungi incertae sedis</taxon>
        <taxon>Blastocladiomycota</taxon>
        <taxon>Blastocladiomycetes</taxon>
        <taxon>Blastocladiales</taxon>
        <taxon>Blastocladiaceae</taxon>
        <taxon>Allomyces</taxon>
    </lineage>
</organism>
<dbReference type="InterPro" id="IPR019410">
    <property type="entry name" value="Methyltransf_16"/>
</dbReference>
<keyword evidence="8" id="KW-0539">Nucleus</keyword>
<proteinExistence type="inferred from homology"/>
<sequence length="326" mass="35241">MFFNFVDTEPAPAATAQDAVASPSRPQARAHAFDPRAHFVTQDKHQVGASHTLEPASNDAVDVVGELVPELVHLPCAVRRRHVSDVHFEIASSDADVLQQTILANTDLVKGVYEGGLKTWECSVDLAEFALSADLPLDTSSRILELGCGSALPSLAILASSRPFAHMTLQDYNAEVLQVVTAPNVLLSLRAPPVANEVDRQGLYEVTLRRSDWDTLPHADKIDFVAGDWGTGMAEVLSQPAYDVILTSETIYDEATVPALLELMEAKLAPSGRALVAAKTFYFGVGGGVRAFESRVAARGRMNVRVAKEITSGGVRREILELTWRA</sequence>
<reference evidence="11 12" key="1">
    <citation type="submission" date="2009-11" db="EMBL/GenBank/DDBJ databases">
        <title>Annotation of Allomyces macrogynus ATCC 38327.</title>
        <authorList>
            <consortium name="The Broad Institute Genome Sequencing Platform"/>
            <person name="Russ C."/>
            <person name="Cuomo C."/>
            <person name="Burger G."/>
            <person name="Gray M.W."/>
            <person name="Holland P.W.H."/>
            <person name="King N."/>
            <person name="Lang F.B.F."/>
            <person name="Roger A.J."/>
            <person name="Ruiz-Trillo I."/>
            <person name="Young S.K."/>
            <person name="Zeng Q."/>
            <person name="Gargeya S."/>
            <person name="Fitzgerald M."/>
            <person name="Haas B."/>
            <person name="Abouelleil A."/>
            <person name="Alvarado L."/>
            <person name="Arachchi H.M."/>
            <person name="Berlin A."/>
            <person name="Chapman S.B."/>
            <person name="Gearin G."/>
            <person name="Goldberg J."/>
            <person name="Griggs A."/>
            <person name="Gujja S."/>
            <person name="Hansen M."/>
            <person name="Heiman D."/>
            <person name="Howarth C."/>
            <person name="Larimer J."/>
            <person name="Lui A."/>
            <person name="MacDonald P.J.P."/>
            <person name="McCowen C."/>
            <person name="Montmayeur A."/>
            <person name="Murphy C."/>
            <person name="Neiman D."/>
            <person name="Pearson M."/>
            <person name="Priest M."/>
            <person name="Roberts A."/>
            <person name="Saif S."/>
            <person name="Shea T."/>
            <person name="Sisk P."/>
            <person name="Stolte C."/>
            <person name="Sykes S."/>
            <person name="Wortman J."/>
            <person name="Nusbaum C."/>
            <person name="Birren B."/>
        </authorList>
    </citation>
    <scope>NUCLEOTIDE SEQUENCE [LARGE SCALE GENOMIC DNA]</scope>
    <source>
        <strain evidence="11 12">ATCC 38327</strain>
    </source>
</reference>
<dbReference type="eggNOG" id="KOG2920">
    <property type="taxonomic scope" value="Eukaryota"/>
</dbReference>
<dbReference type="PANTHER" id="PTHR14614:SF39">
    <property type="entry name" value="HISTIDINE PROTEIN METHYLTRANSFERASE 1 HOMOLOG"/>
    <property type="match status" value="1"/>
</dbReference>
<dbReference type="AlphaFoldDB" id="A0A0L0SKM0"/>
<dbReference type="Pfam" id="PF10294">
    <property type="entry name" value="Methyltransf_16"/>
    <property type="match status" value="1"/>
</dbReference>
<dbReference type="OrthoDB" id="1723750at2759"/>
<dbReference type="GO" id="GO:0005634">
    <property type="term" value="C:nucleus"/>
    <property type="evidence" value="ECO:0007669"/>
    <property type="project" value="UniProtKB-SubCell"/>
</dbReference>
<evidence type="ECO:0000256" key="3">
    <source>
        <dbReference type="ARBA" id="ARBA00012533"/>
    </source>
</evidence>
<keyword evidence="7" id="KW-0949">S-adenosyl-L-methionine</keyword>
<dbReference type="STRING" id="578462.A0A0L0SKM0"/>
<dbReference type="GO" id="GO:0005737">
    <property type="term" value="C:cytoplasm"/>
    <property type="evidence" value="ECO:0007669"/>
    <property type="project" value="UniProtKB-SubCell"/>
</dbReference>
<comment type="subcellular location">
    <subcellularLocation>
        <location evidence="2">Cytoplasm</location>
    </subcellularLocation>
    <subcellularLocation>
        <location evidence="1">Nucleus</location>
    </subcellularLocation>
</comment>
<evidence type="ECO:0000256" key="6">
    <source>
        <dbReference type="ARBA" id="ARBA00022679"/>
    </source>
</evidence>
<evidence type="ECO:0000256" key="4">
    <source>
        <dbReference type="ARBA" id="ARBA00022490"/>
    </source>
</evidence>
<feature type="compositionally biased region" description="Low complexity" evidence="10">
    <location>
        <begin position="10"/>
        <end position="23"/>
    </location>
</feature>
<dbReference type="PANTHER" id="PTHR14614">
    <property type="entry name" value="HEPATOCELLULAR CARCINOMA-ASSOCIATED ANTIGEN"/>
    <property type="match status" value="1"/>
</dbReference>
<keyword evidence="12" id="KW-1185">Reference proteome</keyword>
<dbReference type="GO" id="GO:0032259">
    <property type="term" value="P:methylation"/>
    <property type="evidence" value="ECO:0007669"/>
    <property type="project" value="UniProtKB-KW"/>
</dbReference>
<keyword evidence="4" id="KW-0963">Cytoplasm</keyword>
<evidence type="ECO:0000256" key="2">
    <source>
        <dbReference type="ARBA" id="ARBA00004496"/>
    </source>
</evidence>
<dbReference type="EC" id="2.1.1.85" evidence="3"/>
<protein>
    <recommendedName>
        <fullName evidence="3">protein-histidine N-methyltransferase</fullName>
        <ecNumber evidence="3">2.1.1.85</ecNumber>
    </recommendedName>
</protein>
<evidence type="ECO:0000256" key="8">
    <source>
        <dbReference type="ARBA" id="ARBA00023242"/>
    </source>
</evidence>
<dbReference type="InterPro" id="IPR029063">
    <property type="entry name" value="SAM-dependent_MTases_sf"/>
</dbReference>
<accession>A0A0L0SKM0</accession>
<evidence type="ECO:0000256" key="7">
    <source>
        <dbReference type="ARBA" id="ARBA00022691"/>
    </source>
</evidence>
<feature type="region of interest" description="Disordered" evidence="10">
    <location>
        <begin position="1"/>
        <end position="28"/>
    </location>
</feature>
<evidence type="ECO:0000256" key="1">
    <source>
        <dbReference type="ARBA" id="ARBA00004123"/>
    </source>
</evidence>
<reference evidence="12" key="2">
    <citation type="submission" date="2009-11" db="EMBL/GenBank/DDBJ databases">
        <title>The Genome Sequence of Allomyces macrogynus strain ATCC 38327.</title>
        <authorList>
            <consortium name="The Broad Institute Genome Sequencing Platform"/>
            <person name="Russ C."/>
            <person name="Cuomo C."/>
            <person name="Shea T."/>
            <person name="Young S.K."/>
            <person name="Zeng Q."/>
            <person name="Koehrsen M."/>
            <person name="Haas B."/>
            <person name="Borodovsky M."/>
            <person name="Guigo R."/>
            <person name="Alvarado L."/>
            <person name="Berlin A."/>
            <person name="Borenstein D."/>
            <person name="Chen Z."/>
            <person name="Engels R."/>
            <person name="Freedman E."/>
            <person name="Gellesch M."/>
            <person name="Goldberg J."/>
            <person name="Griggs A."/>
            <person name="Gujja S."/>
            <person name="Heiman D."/>
            <person name="Hepburn T."/>
            <person name="Howarth C."/>
            <person name="Jen D."/>
            <person name="Larson L."/>
            <person name="Lewis B."/>
            <person name="Mehta T."/>
            <person name="Park D."/>
            <person name="Pearson M."/>
            <person name="Roberts A."/>
            <person name="Saif S."/>
            <person name="Shenoy N."/>
            <person name="Sisk P."/>
            <person name="Stolte C."/>
            <person name="Sykes S."/>
            <person name="Walk T."/>
            <person name="White J."/>
            <person name="Yandava C."/>
            <person name="Burger G."/>
            <person name="Gray M.W."/>
            <person name="Holland P.W.H."/>
            <person name="King N."/>
            <person name="Lang F.B.F."/>
            <person name="Roger A.J."/>
            <person name="Ruiz-Trillo I."/>
            <person name="Lander E."/>
            <person name="Nusbaum C."/>
        </authorList>
    </citation>
    <scope>NUCLEOTIDE SEQUENCE [LARGE SCALE GENOMIC DNA]</scope>
    <source>
        <strain evidence="12">ATCC 38327</strain>
    </source>
</reference>
<dbReference type="SUPFAM" id="SSF53335">
    <property type="entry name" value="S-adenosyl-L-methionine-dependent methyltransferases"/>
    <property type="match status" value="1"/>
</dbReference>
<dbReference type="GO" id="GO:0018064">
    <property type="term" value="F:protein-L-histidine N-tele-methyltransferase activity"/>
    <property type="evidence" value="ECO:0007669"/>
    <property type="project" value="UniProtKB-EC"/>
</dbReference>
<evidence type="ECO:0000313" key="12">
    <source>
        <dbReference type="Proteomes" id="UP000054350"/>
    </source>
</evidence>
<evidence type="ECO:0000313" key="11">
    <source>
        <dbReference type="EMBL" id="KNE62968.1"/>
    </source>
</evidence>
<evidence type="ECO:0000256" key="5">
    <source>
        <dbReference type="ARBA" id="ARBA00022603"/>
    </source>
</evidence>
<gene>
    <name evidence="11" type="ORF">AMAG_08140</name>
</gene>
<evidence type="ECO:0000256" key="9">
    <source>
        <dbReference type="ARBA" id="ARBA00038126"/>
    </source>
</evidence>
<dbReference type="EMBL" id="GG745341">
    <property type="protein sequence ID" value="KNE62968.1"/>
    <property type="molecule type" value="Genomic_DNA"/>
</dbReference>